<dbReference type="GO" id="GO:0008017">
    <property type="term" value="F:microtubule binding"/>
    <property type="evidence" value="ECO:0007669"/>
    <property type="project" value="TreeGrafter"/>
</dbReference>
<dbReference type="GO" id="GO:0005085">
    <property type="term" value="F:guanyl-nucleotide exchange factor activity"/>
    <property type="evidence" value="ECO:0007669"/>
    <property type="project" value="UniProtKB-KW"/>
</dbReference>
<dbReference type="InterPro" id="IPR011993">
    <property type="entry name" value="PH-like_dom_sf"/>
</dbReference>
<name>V8NVK3_OPHHA</name>
<keyword evidence="1" id="KW-0344">Guanine-nucleotide releasing factor</keyword>
<evidence type="ECO:0000259" key="3">
    <source>
        <dbReference type="PROSITE" id="PS50003"/>
    </source>
</evidence>
<reference evidence="4 5" key="1">
    <citation type="journal article" date="2013" name="Proc. Natl. Acad. Sci. U.S.A.">
        <title>The king cobra genome reveals dynamic gene evolution and adaptation in the snake venom system.</title>
        <authorList>
            <person name="Vonk F.J."/>
            <person name="Casewell N.R."/>
            <person name="Henkel C.V."/>
            <person name="Heimberg A.M."/>
            <person name="Jansen H.J."/>
            <person name="McCleary R.J."/>
            <person name="Kerkkamp H.M."/>
            <person name="Vos R.A."/>
            <person name="Guerreiro I."/>
            <person name="Calvete J.J."/>
            <person name="Wuster W."/>
            <person name="Woods A.E."/>
            <person name="Logan J.M."/>
            <person name="Harrison R.A."/>
            <person name="Castoe T.A."/>
            <person name="de Koning A.P."/>
            <person name="Pollock D.D."/>
            <person name="Yandell M."/>
            <person name="Calderon D."/>
            <person name="Renjifo C."/>
            <person name="Currier R.B."/>
            <person name="Salgado D."/>
            <person name="Pla D."/>
            <person name="Sanz L."/>
            <person name="Hyder A.S."/>
            <person name="Ribeiro J.M."/>
            <person name="Arntzen J.W."/>
            <person name="van den Thillart G.E."/>
            <person name="Boetzer M."/>
            <person name="Pirovano W."/>
            <person name="Dirks R.P."/>
            <person name="Spaink H.P."/>
            <person name="Duboule D."/>
            <person name="McGlinn E."/>
            <person name="Kini R.M."/>
            <person name="Richardson M.K."/>
        </authorList>
    </citation>
    <scope>NUCLEOTIDE SEQUENCE</scope>
    <source>
        <tissue evidence="4">Blood</tissue>
    </source>
</reference>
<dbReference type="Proteomes" id="UP000018936">
    <property type="component" value="Unassembled WGS sequence"/>
</dbReference>
<feature type="region of interest" description="Disordered" evidence="2">
    <location>
        <begin position="81"/>
        <end position="104"/>
    </location>
</feature>
<gene>
    <name evidence="4" type="primary">ARHGEF2</name>
    <name evidence="4" type="ORF">L345_08653</name>
</gene>
<evidence type="ECO:0000313" key="4">
    <source>
        <dbReference type="EMBL" id="ETE65572.1"/>
    </source>
</evidence>
<dbReference type="GO" id="GO:0035023">
    <property type="term" value="P:regulation of Rho protein signal transduction"/>
    <property type="evidence" value="ECO:0007669"/>
    <property type="project" value="TreeGrafter"/>
</dbReference>
<evidence type="ECO:0000256" key="2">
    <source>
        <dbReference type="SAM" id="MobiDB-lite"/>
    </source>
</evidence>
<feature type="domain" description="PH" evidence="3">
    <location>
        <begin position="1"/>
        <end position="62"/>
    </location>
</feature>
<dbReference type="EMBL" id="AZIM01001847">
    <property type="protein sequence ID" value="ETE65572.1"/>
    <property type="molecule type" value="Genomic_DNA"/>
</dbReference>
<dbReference type="Pfam" id="PF17838">
    <property type="entry name" value="PH_16"/>
    <property type="match status" value="1"/>
</dbReference>
<dbReference type="InterPro" id="IPR001849">
    <property type="entry name" value="PH_domain"/>
</dbReference>
<dbReference type="InterPro" id="IPR041020">
    <property type="entry name" value="PH_16"/>
</dbReference>
<accession>V8NVK3</accession>
<dbReference type="GO" id="GO:0032587">
    <property type="term" value="C:ruffle membrane"/>
    <property type="evidence" value="ECO:0007669"/>
    <property type="project" value="TreeGrafter"/>
</dbReference>
<keyword evidence="5" id="KW-1185">Reference proteome</keyword>
<dbReference type="PROSITE" id="PS50003">
    <property type="entry name" value="PH_DOMAIN"/>
    <property type="match status" value="1"/>
</dbReference>
<feature type="non-terminal residue" evidence="4">
    <location>
        <position position="130"/>
    </location>
</feature>
<dbReference type="GO" id="GO:0005856">
    <property type="term" value="C:cytoskeleton"/>
    <property type="evidence" value="ECO:0007669"/>
    <property type="project" value="TreeGrafter"/>
</dbReference>
<comment type="caution">
    <text evidence="4">The sequence shown here is derived from an EMBL/GenBank/DDBJ whole genome shotgun (WGS) entry which is preliminary data.</text>
</comment>
<dbReference type="PANTHER" id="PTHR13944">
    <property type="entry name" value="AGAP007712-PA"/>
    <property type="match status" value="1"/>
</dbReference>
<dbReference type="GO" id="GO:0000902">
    <property type="term" value="P:cell morphogenesis"/>
    <property type="evidence" value="ECO:0007669"/>
    <property type="project" value="TreeGrafter"/>
</dbReference>
<proteinExistence type="predicted"/>
<dbReference type="GO" id="GO:0045666">
    <property type="term" value="P:positive regulation of neuron differentiation"/>
    <property type="evidence" value="ECO:0007669"/>
    <property type="project" value="TreeGrafter"/>
</dbReference>
<evidence type="ECO:0000313" key="5">
    <source>
        <dbReference type="Proteomes" id="UP000018936"/>
    </source>
</evidence>
<dbReference type="SUPFAM" id="SSF50729">
    <property type="entry name" value="PH domain-like"/>
    <property type="match status" value="1"/>
</dbReference>
<dbReference type="Gene3D" id="2.30.29.30">
    <property type="entry name" value="Pleckstrin-homology domain (PH domain)/Phosphotyrosine-binding domain (PTB)"/>
    <property type="match status" value="1"/>
</dbReference>
<protein>
    <submittedName>
        <fullName evidence="4">Rho guanine nucleotide exchange factor 2</fullName>
    </submittedName>
</protein>
<dbReference type="AlphaFoldDB" id="V8NVK3"/>
<dbReference type="PANTHER" id="PTHR13944:SF20">
    <property type="entry name" value="RHO GUANINE NUCLEOTIDE EXCHANGE FACTOR 2"/>
    <property type="match status" value="1"/>
</dbReference>
<dbReference type="InterPro" id="IPR051632">
    <property type="entry name" value="Rho_GEF"/>
</dbReference>
<sequence length="130" mass="14737">MLLSFQDKPAVISIQDLIVRDIANQEKGMFLISNAPPEMYEVHAASRDDRNTWMKVIQQSVKLCPDRADFPFIETESEASLRKLKGKSSREDGPSPWGNPRSLFRTESLDSLHGDKLIQEAIREGTVLHN</sequence>
<dbReference type="GO" id="GO:0007015">
    <property type="term" value="P:actin filament organization"/>
    <property type="evidence" value="ECO:0007669"/>
    <property type="project" value="TreeGrafter"/>
</dbReference>
<dbReference type="OrthoDB" id="28045at2759"/>
<organism evidence="4 5">
    <name type="scientific">Ophiophagus hannah</name>
    <name type="common">King cobra</name>
    <name type="synonym">Naja hannah</name>
    <dbReference type="NCBI Taxonomy" id="8665"/>
    <lineage>
        <taxon>Eukaryota</taxon>
        <taxon>Metazoa</taxon>
        <taxon>Chordata</taxon>
        <taxon>Craniata</taxon>
        <taxon>Vertebrata</taxon>
        <taxon>Euteleostomi</taxon>
        <taxon>Lepidosauria</taxon>
        <taxon>Squamata</taxon>
        <taxon>Bifurcata</taxon>
        <taxon>Unidentata</taxon>
        <taxon>Episquamata</taxon>
        <taxon>Toxicofera</taxon>
        <taxon>Serpentes</taxon>
        <taxon>Colubroidea</taxon>
        <taxon>Elapidae</taxon>
        <taxon>Elapinae</taxon>
        <taxon>Ophiophagus</taxon>
    </lineage>
</organism>
<evidence type="ECO:0000256" key="1">
    <source>
        <dbReference type="ARBA" id="ARBA00022658"/>
    </source>
</evidence>